<comment type="similarity">
    <text evidence="1 4">Belongs to the ketopantoate reductase family.</text>
</comment>
<proteinExistence type="inferred from homology"/>
<dbReference type="PANTHER" id="PTHR21708">
    <property type="entry name" value="PROBABLE 2-DEHYDROPANTOATE 2-REDUCTASE"/>
    <property type="match status" value="1"/>
</dbReference>
<dbReference type="Pfam" id="PF02558">
    <property type="entry name" value="ApbA"/>
    <property type="match status" value="1"/>
</dbReference>
<evidence type="ECO:0000259" key="5">
    <source>
        <dbReference type="Pfam" id="PF02558"/>
    </source>
</evidence>
<dbReference type="GO" id="GO:0015940">
    <property type="term" value="P:pantothenate biosynthetic process"/>
    <property type="evidence" value="ECO:0007669"/>
    <property type="project" value="UniProtKB-UniPathway"/>
</dbReference>
<evidence type="ECO:0000313" key="8">
    <source>
        <dbReference type="Proteomes" id="UP000030700"/>
    </source>
</evidence>
<dbReference type="EMBL" id="DF820455">
    <property type="protein sequence ID" value="GAK49504.1"/>
    <property type="molecule type" value="Genomic_DNA"/>
</dbReference>
<comment type="function">
    <text evidence="4">Catalyzes the NADPH-dependent reduction of ketopantoate into pantoic acid.</text>
</comment>
<dbReference type="InterPro" id="IPR003710">
    <property type="entry name" value="ApbA"/>
</dbReference>
<gene>
    <name evidence="7" type="ORF">U14_00726</name>
</gene>
<dbReference type="GO" id="GO:0008677">
    <property type="term" value="F:2-dehydropantoate 2-reductase activity"/>
    <property type="evidence" value="ECO:0007669"/>
    <property type="project" value="UniProtKB-EC"/>
</dbReference>
<dbReference type="Gene3D" id="3.40.50.720">
    <property type="entry name" value="NAD(P)-binding Rossmann-like Domain"/>
    <property type="match status" value="1"/>
</dbReference>
<evidence type="ECO:0000259" key="6">
    <source>
        <dbReference type="Pfam" id="PF08546"/>
    </source>
</evidence>
<dbReference type="InterPro" id="IPR013328">
    <property type="entry name" value="6PGD_dom2"/>
</dbReference>
<dbReference type="EC" id="1.1.1.169" evidence="4"/>
<dbReference type="GO" id="GO:0005737">
    <property type="term" value="C:cytoplasm"/>
    <property type="evidence" value="ECO:0007669"/>
    <property type="project" value="TreeGrafter"/>
</dbReference>
<evidence type="ECO:0000256" key="2">
    <source>
        <dbReference type="ARBA" id="ARBA00022857"/>
    </source>
</evidence>
<dbReference type="NCBIfam" id="TIGR00745">
    <property type="entry name" value="apbA_panE"/>
    <property type="match status" value="1"/>
</dbReference>
<sequence length="309" mass="33499">MKETTHVAILGAGAMGAALAARFYNTPGCSVTLIAKGQRYARLKEHGLTVNGTHFPISVTHPDHASAPADLIIVALKHRHLPEAIEDVRHFVGAETAILSVMNGLDSEAMLGEAYGMDHVLYCIAVGMDAVRDDTQVTYAHLGKLILGEALNPSISPRVQRVQAILERAHIAYETPPDMIRLLWWKFMVNVGVNQASAVMRAPYGVFHSNPDARAVMFALMREAVALARCAGVNLTEADLAGWDNVLQNLSPSGKTSMLQDIEAGRQTEVEIFAGKVVALGMKYGIPTPVNDTILHIIRTLEFQTNAMV</sequence>
<dbReference type="UniPathway" id="UPA00028">
    <property type="reaction ID" value="UER00004"/>
</dbReference>
<keyword evidence="3 4" id="KW-0560">Oxidoreductase</keyword>
<dbReference type="InterPro" id="IPR013332">
    <property type="entry name" value="KPR_N"/>
</dbReference>
<keyword evidence="2 4" id="KW-0521">NADP</keyword>
<dbReference type="STRING" id="1499966.U14_00726"/>
<name>A0A0S6VQV5_9BACT</name>
<evidence type="ECO:0000313" key="7">
    <source>
        <dbReference type="EMBL" id="GAK49504.1"/>
    </source>
</evidence>
<evidence type="ECO:0000256" key="4">
    <source>
        <dbReference type="RuleBase" id="RU362068"/>
    </source>
</evidence>
<evidence type="ECO:0000256" key="3">
    <source>
        <dbReference type="ARBA" id="ARBA00023002"/>
    </source>
</evidence>
<comment type="pathway">
    <text evidence="4">Cofactor biosynthesis; (R)-pantothenate biosynthesis; (R)-pantoate from 3-methyl-2-oxobutanoate: step 2/2.</text>
</comment>
<dbReference type="InterPro" id="IPR036291">
    <property type="entry name" value="NAD(P)-bd_dom_sf"/>
</dbReference>
<keyword evidence="8" id="KW-1185">Reference proteome</keyword>
<feature type="domain" description="Ketopantoate reductase N-terminal" evidence="5">
    <location>
        <begin position="7"/>
        <end position="150"/>
    </location>
</feature>
<organism evidence="7">
    <name type="scientific">Candidatus Moduliflexus flocculans</name>
    <dbReference type="NCBI Taxonomy" id="1499966"/>
    <lineage>
        <taxon>Bacteria</taxon>
        <taxon>Candidatus Moduliflexota</taxon>
        <taxon>Candidatus Moduliflexia</taxon>
        <taxon>Candidatus Moduliflexales</taxon>
        <taxon>Candidatus Moduliflexaceae</taxon>
    </lineage>
</organism>
<feature type="domain" description="Ketopantoate reductase C-terminal" evidence="6">
    <location>
        <begin position="179"/>
        <end position="302"/>
    </location>
</feature>
<protein>
    <recommendedName>
        <fullName evidence="4">2-dehydropantoate 2-reductase</fullName>
        <ecNumber evidence="4">1.1.1.169</ecNumber>
    </recommendedName>
    <alternativeName>
        <fullName evidence="4">Ketopantoate reductase</fullName>
    </alternativeName>
</protein>
<dbReference type="InterPro" id="IPR008927">
    <property type="entry name" value="6-PGluconate_DH-like_C_sf"/>
</dbReference>
<dbReference type="Pfam" id="PF08546">
    <property type="entry name" value="ApbA_C"/>
    <property type="match status" value="1"/>
</dbReference>
<comment type="catalytic activity">
    <reaction evidence="4">
        <text>(R)-pantoate + NADP(+) = 2-dehydropantoate + NADPH + H(+)</text>
        <dbReference type="Rhea" id="RHEA:16233"/>
        <dbReference type="ChEBI" id="CHEBI:11561"/>
        <dbReference type="ChEBI" id="CHEBI:15378"/>
        <dbReference type="ChEBI" id="CHEBI:15980"/>
        <dbReference type="ChEBI" id="CHEBI:57783"/>
        <dbReference type="ChEBI" id="CHEBI:58349"/>
        <dbReference type="EC" id="1.1.1.169"/>
    </reaction>
</comment>
<dbReference type="HOGENOM" id="CLU_031468_6_0_0"/>
<keyword evidence="4" id="KW-0566">Pantothenate biosynthesis</keyword>
<dbReference type="Gene3D" id="1.10.1040.10">
    <property type="entry name" value="N-(1-d-carboxylethyl)-l-norvaline Dehydrogenase, domain 2"/>
    <property type="match status" value="1"/>
</dbReference>
<dbReference type="SUPFAM" id="SSF51735">
    <property type="entry name" value="NAD(P)-binding Rossmann-fold domains"/>
    <property type="match status" value="1"/>
</dbReference>
<dbReference type="InterPro" id="IPR013752">
    <property type="entry name" value="KPA_reductase"/>
</dbReference>
<dbReference type="InterPro" id="IPR051402">
    <property type="entry name" value="KPR-Related"/>
</dbReference>
<dbReference type="AlphaFoldDB" id="A0A0S6VQV5"/>
<dbReference type="SUPFAM" id="SSF48179">
    <property type="entry name" value="6-phosphogluconate dehydrogenase C-terminal domain-like"/>
    <property type="match status" value="1"/>
</dbReference>
<accession>A0A0S6VQV5</accession>
<reference evidence="7" key="1">
    <citation type="journal article" date="2015" name="PeerJ">
        <title>First genomic representation of candidate bacterial phylum KSB3 points to enhanced environmental sensing as a trigger of wastewater bulking.</title>
        <authorList>
            <person name="Sekiguchi Y."/>
            <person name="Ohashi A."/>
            <person name="Parks D.H."/>
            <person name="Yamauchi T."/>
            <person name="Tyson G.W."/>
            <person name="Hugenholtz P."/>
        </authorList>
    </citation>
    <scope>NUCLEOTIDE SEQUENCE [LARGE SCALE GENOMIC DNA]</scope>
</reference>
<dbReference type="FunFam" id="1.10.1040.10:FF:000017">
    <property type="entry name" value="2-dehydropantoate 2-reductase"/>
    <property type="match status" value="1"/>
</dbReference>
<evidence type="ECO:0000256" key="1">
    <source>
        <dbReference type="ARBA" id="ARBA00007870"/>
    </source>
</evidence>
<dbReference type="Proteomes" id="UP000030700">
    <property type="component" value="Unassembled WGS sequence"/>
</dbReference>
<dbReference type="PANTHER" id="PTHR21708:SF26">
    <property type="entry name" value="2-DEHYDROPANTOATE 2-REDUCTASE"/>
    <property type="match status" value="1"/>
</dbReference>